<feature type="compositionally biased region" description="Low complexity" evidence="1">
    <location>
        <begin position="221"/>
        <end position="239"/>
    </location>
</feature>
<feature type="region of interest" description="Disordered" evidence="1">
    <location>
        <begin position="174"/>
        <end position="250"/>
    </location>
</feature>
<feature type="region of interest" description="Disordered" evidence="1">
    <location>
        <begin position="348"/>
        <end position="402"/>
    </location>
</feature>
<feature type="compositionally biased region" description="Basic and acidic residues" evidence="1">
    <location>
        <begin position="174"/>
        <end position="195"/>
    </location>
</feature>
<feature type="region of interest" description="Disordered" evidence="1">
    <location>
        <begin position="116"/>
        <end position="156"/>
    </location>
</feature>
<sequence length="652" mass="72386">MPKVIRFGLIYKKPALLVEYDNDAGRRRIRKIPVHGFIVTKKNPIAMDVLSAKDNLVKRNIDLLHPSVCSHDQLLDLLGRLRANLTHTIITRRSSEFKESDHDKSAPLTKFIQQHRKYPQSSAPLQDSSSLSNFTGNADSRISQHDSTHLSELPTEYARSSEILRELGDYRYSSDHPKDFKAVDDSKHYEDHEELTSASYKRSRRKMKIPSSKFDDSQECSPSIASKSPSSGSSFSPSSHNDETSPHSLSPYSKFASGAFSHLRRQQVEAEFGDAERLAAELIDDRDHYDTYKEKDEVIIPIVESPSKNRTIDARVGSHGLDIGEYGMIGRNQRMGAYESSPLFQDASGDMSGEHGDMSGEHGDMSGEHGDMSGEHGDMSGEHGDMSGEHGDMSGDSSGMSAGVDQVRYHEHSSIASGSMGAGFTDLVEAEAEEEEEEWSDGGFEKMDKYHIQVHDHVSARHHVDHQKRGERNGHGDVVGTYYSQYTPGTPGEGVASNSELLDELVEDDLAKVRNIYINPDGNGHDLVPTSGSAIASRYDLRMPTDYDTLLSGSTDAIGFGAMDAKYASVTDFSNPATDADYKYNTIQMHGEFSPTHEDQPIFFFGERPGAFDNYDRWGLEAQDLSIGTIFNVNPNYLVHNGDRLWNNTVDV</sequence>
<keyword evidence="3" id="KW-1185">Reference proteome</keyword>
<feature type="compositionally biased region" description="Basic and acidic residues" evidence="1">
    <location>
        <begin position="352"/>
        <end position="393"/>
    </location>
</feature>
<name>A0ABQ5KVF6_9EUKA</name>
<organism evidence="2 3">
    <name type="scientific">Aduncisulcus paluster</name>
    <dbReference type="NCBI Taxonomy" id="2918883"/>
    <lineage>
        <taxon>Eukaryota</taxon>
        <taxon>Metamonada</taxon>
        <taxon>Carpediemonas-like organisms</taxon>
        <taxon>Aduncisulcus</taxon>
    </lineage>
</organism>
<evidence type="ECO:0000313" key="3">
    <source>
        <dbReference type="Proteomes" id="UP001057375"/>
    </source>
</evidence>
<accession>A0ABQ5KVF6</accession>
<gene>
    <name evidence="2" type="ORF">ADUPG1_009406</name>
</gene>
<reference evidence="2" key="1">
    <citation type="submission" date="2022-03" db="EMBL/GenBank/DDBJ databases">
        <title>Draft genome sequence of Aduncisulcus paluster, a free-living microaerophilic Fornicata.</title>
        <authorList>
            <person name="Yuyama I."/>
            <person name="Kume K."/>
            <person name="Tamura T."/>
            <person name="Inagaki Y."/>
            <person name="Hashimoto T."/>
        </authorList>
    </citation>
    <scope>NUCLEOTIDE SEQUENCE</scope>
    <source>
        <strain evidence="2">NY0171</strain>
    </source>
</reference>
<comment type="caution">
    <text evidence="2">The sequence shown here is derived from an EMBL/GenBank/DDBJ whole genome shotgun (WGS) entry which is preliminary data.</text>
</comment>
<feature type="compositionally biased region" description="Low complexity" evidence="1">
    <location>
        <begin position="119"/>
        <end position="132"/>
    </location>
</feature>
<evidence type="ECO:0000313" key="2">
    <source>
        <dbReference type="EMBL" id="GKT36438.1"/>
    </source>
</evidence>
<protein>
    <submittedName>
        <fullName evidence="2">Uncharacterized protein</fullName>
    </submittedName>
</protein>
<evidence type="ECO:0000256" key="1">
    <source>
        <dbReference type="SAM" id="MobiDB-lite"/>
    </source>
</evidence>
<dbReference type="Proteomes" id="UP001057375">
    <property type="component" value="Unassembled WGS sequence"/>
</dbReference>
<proteinExistence type="predicted"/>
<dbReference type="EMBL" id="BQXS01011224">
    <property type="protein sequence ID" value="GKT36438.1"/>
    <property type="molecule type" value="Genomic_DNA"/>
</dbReference>